<accession>A0A5M3X2F3</accession>
<evidence type="ECO:0000256" key="2">
    <source>
        <dbReference type="SAM" id="SignalP"/>
    </source>
</evidence>
<name>A0A5M3X2F3_9ACTN</name>
<dbReference type="AlphaFoldDB" id="A0A5M3X2F3"/>
<comment type="caution">
    <text evidence="3">The sequence shown here is derived from an EMBL/GenBank/DDBJ whole genome shotgun (WGS) entry which is preliminary data.</text>
</comment>
<feature type="signal peptide" evidence="2">
    <location>
        <begin position="1"/>
        <end position="22"/>
    </location>
</feature>
<gene>
    <name evidence="3" type="ORF">Amac_065800</name>
</gene>
<dbReference type="Proteomes" id="UP000331127">
    <property type="component" value="Unassembled WGS sequence"/>
</dbReference>
<feature type="region of interest" description="Disordered" evidence="1">
    <location>
        <begin position="29"/>
        <end position="75"/>
    </location>
</feature>
<keyword evidence="4" id="KW-1185">Reference proteome</keyword>
<reference evidence="3 4" key="1">
    <citation type="submission" date="2019-10" db="EMBL/GenBank/DDBJ databases">
        <title>Whole genome shotgun sequence of Acrocarpospora macrocephala NBRC 16266.</title>
        <authorList>
            <person name="Ichikawa N."/>
            <person name="Kimura A."/>
            <person name="Kitahashi Y."/>
            <person name="Komaki H."/>
            <person name="Oguchi A."/>
        </authorList>
    </citation>
    <scope>NUCLEOTIDE SEQUENCE [LARGE SCALE GENOMIC DNA]</scope>
    <source>
        <strain evidence="3 4">NBRC 16266</strain>
    </source>
</reference>
<evidence type="ECO:0000313" key="3">
    <source>
        <dbReference type="EMBL" id="GES12983.1"/>
    </source>
</evidence>
<evidence type="ECO:0008006" key="5">
    <source>
        <dbReference type="Google" id="ProtNLM"/>
    </source>
</evidence>
<dbReference type="PROSITE" id="PS51257">
    <property type="entry name" value="PROKAR_LIPOPROTEIN"/>
    <property type="match status" value="1"/>
</dbReference>
<organism evidence="3 4">
    <name type="scientific">Acrocarpospora macrocephala</name>
    <dbReference type="NCBI Taxonomy" id="150177"/>
    <lineage>
        <taxon>Bacteria</taxon>
        <taxon>Bacillati</taxon>
        <taxon>Actinomycetota</taxon>
        <taxon>Actinomycetes</taxon>
        <taxon>Streptosporangiales</taxon>
        <taxon>Streptosporangiaceae</taxon>
        <taxon>Acrocarpospora</taxon>
    </lineage>
</organism>
<feature type="chain" id="PRO_5038535182" description="Lipoprotein" evidence="2">
    <location>
        <begin position="23"/>
        <end position="219"/>
    </location>
</feature>
<proteinExistence type="predicted"/>
<keyword evidence="2" id="KW-0732">Signal</keyword>
<protein>
    <recommendedName>
        <fullName evidence="5">Lipoprotein</fullName>
    </recommendedName>
</protein>
<evidence type="ECO:0000313" key="4">
    <source>
        <dbReference type="Proteomes" id="UP000331127"/>
    </source>
</evidence>
<sequence>MHIAGIRLLAWMALLLTVAACGQERPVARATVTPPAQERAPTPSPAPQERVPTASPAPQESSKGTEPRGSDYQGPDRWFEARLALADGRQVAMHYRRGEGLYEQHRSPQASRWTKPHLIYGTKTDACQGITLQASGGTVTAIADFGVYCSDGEPPTESIAAVAVGDLRSWDHHLTKDFDGWRRATITDRGRKATFRGGRSTLIWTLTGGFSDPVHRYPS</sequence>
<evidence type="ECO:0000256" key="1">
    <source>
        <dbReference type="SAM" id="MobiDB-lite"/>
    </source>
</evidence>
<dbReference type="EMBL" id="BLAE01000041">
    <property type="protein sequence ID" value="GES12983.1"/>
    <property type="molecule type" value="Genomic_DNA"/>
</dbReference>